<evidence type="ECO:0000313" key="2">
    <source>
        <dbReference type="Proteomes" id="UP000236305"/>
    </source>
</evidence>
<proteinExistence type="predicted"/>
<dbReference type="EMBL" id="MPSH01000010">
    <property type="protein sequence ID" value="PNH32938.1"/>
    <property type="molecule type" value="Genomic_DNA"/>
</dbReference>
<dbReference type="AlphaFoldDB" id="A0AA44WL83"/>
<name>A0AA44WL83_VERDA</name>
<dbReference type="Proteomes" id="UP000236305">
    <property type="component" value="Unassembled WGS sequence"/>
</dbReference>
<accession>A0AA44WL83</accession>
<evidence type="ECO:0000313" key="1">
    <source>
        <dbReference type="EMBL" id="PNH32938.1"/>
    </source>
</evidence>
<comment type="caution">
    <text evidence="1">The sequence shown here is derived from an EMBL/GenBank/DDBJ whole genome shotgun (WGS) entry which is preliminary data.</text>
</comment>
<sequence>MRASVILYSQVKLQIQAAVLVPPAAPGSKPQASSLDSMSWQ</sequence>
<gene>
    <name evidence="1" type="ORF">BJF96_g3653</name>
</gene>
<organism evidence="1 2">
    <name type="scientific">Verticillium dahliae</name>
    <name type="common">Verticillium wilt</name>
    <dbReference type="NCBI Taxonomy" id="27337"/>
    <lineage>
        <taxon>Eukaryota</taxon>
        <taxon>Fungi</taxon>
        <taxon>Dikarya</taxon>
        <taxon>Ascomycota</taxon>
        <taxon>Pezizomycotina</taxon>
        <taxon>Sordariomycetes</taxon>
        <taxon>Hypocreomycetidae</taxon>
        <taxon>Glomerellales</taxon>
        <taxon>Plectosphaerellaceae</taxon>
        <taxon>Verticillium</taxon>
    </lineage>
</organism>
<reference evidence="1 2" key="1">
    <citation type="submission" date="2017-12" db="EMBL/GenBank/DDBJ databases">
        <title>Comparative genomics yields insights into virulence evolution of Verticillium dahliae.</title>
        <authorList>
            <person name="Fan R."/>
            <person name="Armitage A.D."/>
            <person name="Cascant-Lopez E."/>
            <person name="Sobczyk M."/>
            <person name="Cockerton H.M."/>
            <person name="Harrison R.J."/>
        </authorList>
    </citation>
    <scope>NUCLEOTIDE SEQUENCE [LARGE SCALE GENOMIC DNA]</scope>
    <source>
        <strain evidence="1 2">12008</strain>
    </source>
</reference>
<protein>
    <submittedName>
        <fullName evidence="1">Uncharacterized protein</fullName>
    </submittedName>
</protein>